<evidence type="ECO:0000256" key="3">
    <source>
        <dbReference type="ARBA" id="ARBA00006958"/>
    </source>
</evidence>
<protein>
    <recommendedName>
        <fullName evidence="8">DDE Tnp4 domain-containing protein</fullName>
    </recommendedName>
</protein>
<comment type="caution">
    <text evidence="9">The sequence shown here is derived from an EMBL/GenBank/DDBJ whole genome shotgun (WGS) entry which is preliminary data.</text>
</comment>
<feature type="domain" description="DDE Tnp4" evidence="8">
    <location>
        <begin position="28"/>
        <end position="154"/>
    </location>
</feature>
<organism evidence="9 10">
    <name type="scientific">Rhamnusium bicolor</name>
    <dbReference type="NCBI Taxonomy" id="1586634"/>
    <lineage>
        <taxon>Eukaryota</taxon>
        <taxon>Metazoa</taxon>
        <taxon>Ecdysozoa</taxon>
        <taxon>Arthropoda</taxon>
        <taxon>Hexapoda</taxon>
        <taxon>Insecta</taxon>
        <taxon>Pterygota</taxon>
        <taxon>Neoptera</taxon>
        <taxon>Endopterygota</taxon>
        <taxon>Coleoptera</taxon>
        <taxon>Polyphaga</taxon>
        <taxon>Cucujiformia</taxon>
        <taxon>Chrysomeloidea</taxon>
        <taxon>Cerambycidae</taxon>
        <taxon>Lepturinae</taxon>
        <taxon>Rhagiini</taxon>
        <taxon>Rhamnusium</taxon>
    </lineage>
</organism>
<evidence type="ECO:0000313" key="9">
    <source>
        <dbReference type="EMBL" id="KAJ8966795.1"/>
    </source>
</evidence>
<name>A0AAV8ZQR1_9CUCU</name>
<evidence type="ECO:0000256" key="2">
    <source>
        <dbReference type="ARBA" id="ARBA00004123"/>
    </source>
</evidence>
<dbReference type="PANTHER" id="PTHR22930:SF269">
    <property type="entry name" value="NUCLEASE HARBI1-LIKE PROTEIN"/>
    <property type="match status" value="1"/>
</dbReference>
<evidence type="ECO:0000256" key="6">
    <source>
        <dbReference type="ARBA" id="ARBA00022801"/>
    </source>
</evidence>
<evidence type="ECO:0000256" key="4">
    <source>
        <dbReference type="ARBA" id="ARBA00022722"/>
    </source>
</evidence>
<dbReference type="PANTHER" id="PTHR22930">
    <property type="match status" value="1"/>
</dbReference>
<keyword evidence="6" id="KW-0378">Hydrolase</keyword>
<dbReference type="Proteomes" id="UP001162156">
    <property type="component" value="Unassembled WGS sequence"/>
</dbReference>
<comment type="similarity">
    <text evidence="3">Belongs to the HARBI1 family.</text>
</comment>
<evidence type="ECO:0000256" key="5">
    <source>
        <dbReference type="ARBA" id="ARBA00022723"/>
    </source>
</evidence>
<comment type="subcellular location">
    <subcellularLocation>
        <location evidence="2">Nucleus</location>
    </subcellularLocation>
</comment>
<keyword evidence="4" id="KW-0540">Nuclease</keyword>
<dbReference type="InterPro" id="IPR027806">
    <property type="entry name" value="HARBI1_dom"/>
</dbReference>
<comment type="cofactor">
    <cofactor evidence="1">
        <name>a divalent metal cation</name>
        <dbReference type="ChEBI" id="CHEBI:60240"/>
    </cofactor>
</comment>
<keyword evidence="10" id="KW-1185">Reference proteome</keyword>
<dbReference type="GO" id="GO:0004518">
    <property type="term" value="F:nuclease activity"/>
    <property type="evidence" value="ECO:0007669"/>
    <property type="project" value="UniProtKB-KW"/>
</dbReference>
<dbReference type="GO" id="GO:0005634">
    <property type="term" value="C:nucleus"/>
    <property type="evidence" value="ECO:0007669"/>
    <property type="project" value="UniProtKB-SubCell"/>
</dbReference>
<dbReference type="AlphaFoldDB" id="A0AAV8ZQR1"/>
<reference evidence="9" key="1">
    <citation type="journal article" date="2023" name="Insect Mol. Biol.">
        <title>Genome sequencing provides insights into the evolution of gene families encoding plant cell wall-degrading enzymes in longhorned beetles.</title>
        <authorList>
            <person name="Shin N.R."/>
            <person name="Okamura Y."/>
            <person name="Kirsch R."/>
            <person name="Pauchet Y."/>
        </authorList>
    </citation>
    <scope>NUCLEOTIDE SEQUENCE</scope>
    <source>
        <strain evidence="9">RBIC_L_NR</strain>
    </source>
</reference>
<gene>
    <name evidence="9" type="ORF">NQ314_003291</name>
</gene>
<dbReference type="InterPro" id="IPR045249">
    <property type="entry name" value="HARBI1-like"/>
</dbReference>
<accession>A0AAV8ZQR1</accession>
<feature type="non-terminal residue" evidence="9">
    <location>
        <position position="1"/>
    </location>
</feature>
<dbReference type="Pfam" id="PF13359">
    <property type="entry name" value="DDE_Tnp_4"/>
    <property type="match status" value="1"/>
</dbReference>
<keyword evidence="5" id="KW-0479">Metal-binding</keyword>
<evidence type="ECO:0000313" key="10">
    <source>
        <dbReference type="Proteomes" id="UP001162156"/>
    </source>
</evidence>
<keyword evidence="7" id="KW-0539">Nucleus</keyword>
<evidence type="ECO:0000256" key="1">
    <source>
        <dbReference type="ARBA" id="ARBA00001968"/>
    </source>
</evidence>
<evidence type="ECO:0000259" key="8">
    <source>
        <dbReference type="Pfam" id="PF13359"/>
    </source>
</evidence>
<evidence type="ECO:0000256" key="7">
    <source>
        <dbReference type="ARBA" id="ARBA00023242"/>
    </source>
</evidence>
<dbReference type="GO" id="GO:0016787">
    <property type="term" value="F:hydrolase activity"/>
    <property type="evidence" value="ECO:0007669"/>
    <property type="project" value="UniProtKB-KW"/>
</dbReference>
<dbReference type="GO" id="GO:0046872">
    <property type="term" value="F:metal ion binding"/>
    <property type="evidence" value="ECO:0007669"/>
    <property type="project" value="UniProtKB-KW"/>
</dbReference>
<dbReference type="EMBL" id="JANEYF010000937">
    <property type="protein sequence ID" value="KAJ8966795.1"/>
    <property type="molecule type" value="Genomic_DNA"/>
</dbReference>
<sequence length="226" mass="25843">TLTTAAEWLNISRDFETTWNASNVIGALDGKHIVFRAPRAEGSTYFNYKSTHIIVLLALVDANYNFIYVDVGVNGRVSDGGVYRQSNLAKALAQNLLNIPEHKCLPQRQMLVPHVILVDGAFPLSDHILKPYPFRDMTDDQRIFNYRLSRDRVQCITLACCTLHNFLRAENPSYLHEDEIDNTYVFKFGLSQQIGNRAKQACISVRDEFKNYFCNEGSIPWQHNNV</sequence>
<proteinExistence type="inferred from homology"/>